<dbReference type="Proteomes" id="UP000660975">
    <property type="component" value="Unassembled WGS sequence"/>
</dbReference>
<feature type="compositionally biased region" description="Polar residues" evidence="1">
    <location>
        <begin position="80"/>
        <end position="96"/>
    </location>
</feature>
<protein>
    <submittedName>
        <fullName evidence="3">Uncharacterized protein</fullName>
    </submittedName>
</protein>
<evidence type="ECO:0000256" key="1">
    <source>
        <dbReference type="SAM" id="MobiDB-lite"/>
    </source>
</evidence>
<evidence type="ECO:0000313" key="5">
    <source>
        <dbReference type="Proteomes" id="UP000660975"/>
    </source>
</evidence>
<reference evidence="3" key="1">
    <citation type="journal article" date="2014" name="Int. J. Syst. Evol. Microbiol.">
        <title>Complete genome sequence of Corynebacterium casei LMG S-19264T (=DSM 44701T), isolated from a smear-ripened cheese.</title>
        <authorList>
            <consortium name="US DOE Joint Genome Institute (JGI-PGF)"/>
            <person name="Walter F."/>
            <person name="Albersmeier A."/>
            <person name="Kalinowski J."/>
            <person name="Ruckert C."/>
        </authorList>
    </citation>
    <scope>NUCLEOTIDE SEQUENCE</scope>
    <source>
        <strain evidence="3">JCM 4136</strain>
    </source>
</reference>
<reference evidence="2 4" key="2">
    <citation type="submission" date="2020-02" db="EMBL/GenBank/DDBJ databases">
        <title>Whole genome shotgun sequence of Streptomyces gougerotii NBRC 13043.</title>
        <authorList>
            <person name="Ichikawa N."/>
            <person name="Komaki H."/>
            <person name="Tamura T."/>
        </authorList>
    </citation>
    <scope>NUCLEOTIDE SEQUENCE [LARGE SCALE GENOMIC DNA]</scope>
    <source>
        <strain evidence="2 4">NBRC 13043</strain>
    </source>
</reference>
<name>A0A8H9LH98_9ACTN</name>
<dbReference type="Proteomes" id="UP000480804">
    <property type="component" value="Unassembled WGS sequence"/>
</dbReference>
<evidence type="ECO:0000313" key="3">
    <source>
        <dbReference type="EMBL" id="GGU59754.1"/>
    </source>
</evidence>
<proteinExistence type="predicted"/>
<evidence type="ECO:0000313" key="4">
    <source>
        <dbReference type="Proteomes" id="UP000480804"/>
    </source>
</evidence>
<evidence type="ECO:0000313" key="2">
    <source>
        <dbReference type="EMBL" id="GFH75627.1"/>
    </source>
</evidence>
<sequence>MEPGAVAVEPGAVAVEPAGPERVGPGRSYGADQGRQGDEDPEYRHPGLALERGGDDEAEVDEATGHDAGTARVLLGPASATPSGENPARTSPPSAAAMTTISTLCLPWPVRYTSER</sequence>
<comment type="caution">
    <text evidence="3">The sequence shown here is derived from an EMBL/GenBank/DDBJ whole genome shotgun (WGS) entry which is preliminary data.</text>
</comment>
<keyword evidence="4" id="KW-1185">Reference proteome</keyword>
<dbReference type="EMBL" id="BLLO01000008">
    <property type="protein sequence ID" value="GFH75627.1"/>
    <property type="molecule type" value="Genomic_DNA"/>
</dbReference>
<feature type="compositionally biased region" description="Basic and acidic residues" evidence="1">
    <location>
        <begin position="35"/>
        <end position="45"/>
    </location>
</feature>
<gene>
    <name evidence="3" type="ORF">GCM10010227_11440</name>
    <name evidence="2" type="ORF">Sgou_02970</name>
</gene>
<organism evidence="3 5">
    <name type="scientific">Streptomyces gougerotii</name>
    <dbReference type="NCBI Taxonomy" id="53448"/>
    <lineage>
        <taxon>Bacteria</taxon>
        <taxon>Bacillati</taxon>
        <taxon>Actinomycetota</taxon>
        <taxon>Actinomycetes</taxon>
        <taxon>Kitasatosporales</taxon>
        <taxon>Streptomycetaceae</taxon>
        <taxon>Streptomyces</taxon>
        <taxon>Streptomyces diastaticus group</taxon>
    </lineage>
</organism>
<feature type="compositionally biased region" description="Low complexity" evidence="1">
    <location>
        <begin position="1"/>
        <end position="21"/>
    </location>
</feature>
<dbReference type="AlphaFoldDB" id="A0A8H9LH98"/>
<feature type="region of interest" description="Disordered" evidence="1">
    <location>
        <begin position="1"/>
        <end position="96"/>
    </location>
</feature>
<reference evidence="3" key="3">
    <citation type="submission" date="2020-09" db="EMBL/GenBank/DDBJ databases">
        <authorList>
            <person name="Sun Q."/>
            <person name="Ohkuma M."/>
        </authorList>
    </citation>
    <scope>NUCLEOTIDE SEQUENCE</scope>
    <source>
        <strain evidence="3">JCM 4136</strain>
    </source>
</reference>
<accession>A0A8H9LH98</accession>
<dbReference type="EMBL" id="BMSC01000002">
    <property type="protein sequence ID" value="GGU59754.1"/>
    <property type="molecule type" value="Genomic_DNA"/>
</dbReference>